<dbReference type="InParanoid" id="Q0EWT0"/>
<gene>
    <name evidence="1" type="ORF">SPV1_06204</name>
</gene>
<reference evidence="1 2" key="1">
    <citation type="submission" date="2006-09" db="EMBL/GenBank/DDBJ databases">
        <authorList>
            <person name="Emerson D."/>
            <person name="Ferriera S."/>
            <person name="Johnson J."/>
            <person name="Kravitz S."/>
            <person name="Halpern A."/>
            <person name="Remington K."/>
            <person name="Beeson K."/>
            <person name="Tran B."/>
            <person name="Rogers Y.-H."/>
            <person name="Friedman R."/>
            <person name="Venter J.C."/>
        </authorList>
    </citation>
    <scope>NUCLEOTIDE SEQUENCE [LARGE SCALE GENOMIC DNA]</scope>
    <source>
        <strain evidence="1 2">PV-1</strain>
    </source>
</reference>
<evidence type="ECO:0000313" key="2">
    <source>
        <dbReference type="Proteomes" id="UP000005297"/>
    </source>
</evidence>
<dbReference type="Gene3D" id="3.40.50.300">
    <property type="entry name" value="P-loop containing nucleotide triphosphate hydrolases"/>
    <property type="match status" value="1"/>
</dbReference>
<evidence type="ECO:0008006" key="3">
    <source>
        <dbReference type="Google" id="ProtNLM"/>
    </source>
</evidence>
<dbReference type="InterPro" id="IPR027417">
    <property type="entry name" value="P-loop_NTPase"/>
</dbReference>
<dbReference type="Proteomes" id="UP000005297">
    <property type="component" value="Unassembled WGS sequence"/>
</dbReference>
<dbReference type="EMBL" id="AATS01000018">
    <property type="protein sequence ID" value="EAU53709.1"/>
    <property type="molecule type" value="Genomic_DNA"/>
</dbReference>
<dbReference type="PANTHER" id="PTHR10285">
    <property type="entry name" value="URIDINE KINASE"/>
    <property type="match status" value="1"/>
</dbReference>
<dbReference type="RefSeq" id="WP_009851534.1">
    <property type="nucleotide sequence ID" value="NZ_DS022295.1"/>
</dbReference>
<keyword evidence="2" id="KW-1185">Reference proteome</keyword>
<dbReference type="eggNOG" id="COG4240">
    <property type="taxonomic scope" value="Bacteria"/>
</dbReference>
<dbReference type="AlphaFoldDB" id="Q0EWT0"/>
<accession>Q0EWT0</accession>
<dbReference type="SUPFAM" id="SSF52540">
    <property type="entry name" value="P-loop containing nucleoside triphosphate hydrolases"/>
    <property type="match status" value="1"/>
</dbReference>
<proteinExistence type="predicted"/>
<comment type="caution">
    <text evidence="1">The sequence shown here is derived from an EMBL/GenBank/DDBJ whole genome shotgun (WGS) entry which is preliminary data.</text>
</comment>
<dbReference type="STRING" id="314344.AL013_02565"/>
<name>Q0EWT0_9PROT</name>
<protein>
    <recommendedName>
        <fullName evidence="3">Kinase</fullName>
    </recommendedName>
</protein>
<organism evidence="1 2">
    <name type="scientific">Mariprofundus ferrooxydans PV-1</name>
    <dbReference type="NCBI Taxonomy" id="314345"/>
    <lineage>
        <taxon>Bacteria</taxon>
        <taxon>Pseudomonadati</taxon>
        <taxon>Pseudomonadota</taxon>
        <taxon>Candidatius Mariprofundia</taxon>
        <taxon>Mariprofundales</taxon>
        <taxon>Mariprofundaceae</taxon>
        <taxon>Mariprofundus</taxon>
    </lineage>
</organism>
<dbReference type="OrthoDB" id="455474at2"/>
<sequence length="304" mass="34294">MSSPATCREADDLLTQFVRDHRLPDEYRQLAAEYWLPLSNRLASMFDGHTLVVGINGAQGTGKSTMAAALAMFLGNLHDLKTVVISIDDLYLTRAERSEMARVLHPMFQTRGVPGTHDLRLAMALIRALKAAGSESDIAIPRFDKAVDDRRPEAAWHHHHGRVDIILFEGWCVGTTAEPATQLKQPINRLEADEDAQGIWRSHVNASLAGEYSQLNAMIDFLVLLQAPDFETVYAWRGLQEEKLRASMPDGTHLMDQSALTRFIQHYERLTRHNLATLPQMADVVFSLDKRHCIRRARYREGVS</sequence>
<evidence type="ECO:0000313" key="1">
    <source>
        <dbReference type="EMBL" id="EAU53709.1"/>
    </source>
</evidence>
<dbReference type="HOGENOM" id="CLU_056986_2_1_0"/>